<organism evidence="7 8">
    <name type="scientific">Pseudoalteromonas aurantia 208</name>
    <dbReference type="NCBI Taxonomy" id="1314867"/>
    <lineage>
        <taxon>Bacteria</taxon>
        <taxon>Pseudomonadati</taxon>
        <taxon>Pseudomonadota</taxon>
        <taxon>Gammaproteobacteria</taxon>
        <taxon>Alteromonadales</taxon>
        <taxon>Pseudoalteromonadaceae</taxon>
        <taxon>Pseudoalteromonas</taxon>
    </lineage>
</organism>
<dbReference type="InterPro" id="IPR036097">
    <property type="entry name" value="HisK_dim/P_sf"/>
</dbReference>
<protein>
    <recommendedName>
        <fullName evidence="2">histidine kinase</fullName>
        <ecNumber evidence="2">2.7.13.3</ecNumber>
    </recommendedName>
</protein>
<dbReference type="InterPro" id="IPR004358">
    <property type="entry name" value="Sig_transdc_His_kin-like_C"/>
</dbReference>
<dbReference type="PROSITE" id="PS50109">
    <property type="entry name" value="HIS_KIN"/>
    <property type="match status" value="1"/>
</dbReference>
<keyword evidence="5" id="KW-0418">Kinase</keyword>
<dbReference type="Gene3D" id="1.10.287.130">
    <property type="match status" value="1"/>
</dbReference>
<evidence type="ECO:0000313" key="8">
    <source>
        <dbReference type="Proteomes" id="UP000615755"/>
    </source>
</evidence>
<dbReference type="Pfam" id="PF00512">
    <property type="entry name" value="HisKA"/>
    <property type="match status" value="1"/>
</dbReference>
<reference evidence="7 8" key="1">
    <citation type="submission" date="2015-03" db="EMBL/GenBank/DDBJ databases">
        <title>Genome sequence of Pseudoalteromonas aurantia.</title>
        <authorList>
            <person name="Xie B.-B."/>
            <person name="Rong J.-C."/>
            <person name="Qin Q.-L."/>
            <person name="Zhang Y.-Z."/>
        </authorList>
    </citation>
    <scope>NUCLEOTIDE SEQUENCE [LARGE SCALE GENOMIC DNA]</scope>
    <source>
        <strain evidence="7 8">208</strain>
    </source>
</reference>
<dbReference type="CDD" id="cd00082">
    <property type="entry name" value="HisKA"/>
    <property type="match status" value="1"/>
</dbReference>
<keyword evidence="4" id="KW-0808">Transferase</keyword>
<sequence>MSDKSLETENKRLQSELELAKKELADFIYLASHELRSPVNAIANLTTWVLEDIGLNIDEESQTNLMLINSRAERLQQMITDLLMYSRVGKHSEAYSDFDFNEAVVYCVEQFDAHSFKFDIDSGRVTLPRTLFNQVINILISNAVKHHPNKRGCIKVHYEKQANMYRIFIEDDGCGIPIKNQDIIFEQFQTLRARDEVEGSGMGLAIGKKILEHQGGKITVESDGKAGSTFICHWPSNGC</sequence>
<evidence type="ECO:0000256" key="4">
    <source>
        <dbReference type="ARBA" id="ARBA00022679"/>
    </source>
</evidence>
<dbReference type="InterPro" id="IPR003661">
    <property type="entry name" value="HisK_dim/P_dom"/>
</dbReference>
<accession>A0ABR9EAS0</accession>
<dbReference type="InterPro" id="IPR050351">
    <property type="entry name" value="BphY/WalK/GraS-like"/>
</dbReference>
<evidence type="ECO:0000313" key="7">
    <source>
        <dbReference type="EMBL" id="MBE0368085.1"/>
    </source>
</evidence>
<dbReference type="InterPro" id="IPR005467">
    <property type="entry name" value="His_kinase_dom"/>
</dbReference>
<proteinExistence type="predicted"/>
<dbReference type="SMART" id="SM00388">
    <property type="entry name" value="HisKA"/>
    <property type="match status" value="1"/>
</dbReference>
<dbReference type="EC" id="2.7.13.3" evidence="2"/>
<dbReference type="EMBL" id="AQGV01000012">
    <property type="protein sequence ID" value="MBE0368085.1"/>
    <property type="molecule type" value="Genomic_DNA"/>
</dbReference>
<dbReference type="SUPFAM" id="SSF55874">
    <property type="entry name" value="ATPase domain of HSP90 chaperone/DNA topoisomerase II/histidine kinase"/>
    <property type="match status" value="1"/>
</dbReference>
<evidence type="ECO:0000256" key="3">
    <source>
        <dbReference type="ARBA" id="ARBA00022553"/>
    </source>
</evidence>
<dbReference type="Gene3D" id="3.30.565.10">
    <property type="entry name" value="Histidine kinase-like ATPase, C-terminal domain"/>
    <property type="match status" value="1"/>
</dbReference>
<evidence type="ECO:0000256" key="2">
    <source>
        <dbReference type="ARBA" id="ARBA00012438"/>
    </source>
</evidence>
<evidence type="ECO:0000256" key="1">
    <source>
        <dbReference type="ARBA" id="ARBA00000085"/>
    </source>
</evidence>
<comment type="catalytic activity">
    <reaction evidence="1">
        <text>ATP + protein L-histidine = ADP + protein N-phospho-L-histidine.</text>
        <dbReference type="EC" id="2.7.13.3"/>
    </reaction>
</comment>
<dbReference type="SMART" id="SM00387">
    <property type="entry name" value="HATPase_c"/>
    <property type="match status" value="1"/>
</dbReference>
<name>A0ABR9EAS0_9GAMM</name>
<dbReference type="InterPro" id="IPR036890">
    <property type="entry name" value="HATPase_C_sf"/>
</dbReference>
<dbReference type="Proteomes" id="UP000615755">
    <property type="component" value="Unassembled WGS sequence"/>
</dbReference>
<dbReference type="CDD" id="cd00075">
    <property type="entry name" value="HATPase"/>
    <property type="match status" value="1"/>
</dbReference>
<dbReference type="Pfam" id="PF02518">
    <property type="entry name" value="HATPase_c"/>
    <property type="match status" value="1"/>
</dbReference>
<evidence type="ECO:0000256" key="5">
    <source>
        <dbReference type="ARBA" id="ARBA00022777"/>
    </source>
</evidence>
<dbReference type="PRINTS" id="PR00344">
    <property type="entry name" value="BCTRLSENSOR"/>
</dbReference>
<keyword evidence="3" id="KW-0597">Phosphoprotein</keyword>
<evidence type="ECO:0000259" key="6">
    <source>
        <dbReference type="PROSITE" id="PS50109"/>
    </source>
</evidence>
<feature type="domain" description="Histidine kinase" evidence="6">
    <location>
        <begin position="30"/>
        <end position="238"/>
    </location>
</feature>
<dbReference type="PANTHER" id="PTHR42878">
    <property type="entry name" value="TWO-COMPONENT HISTIDINE KINASE"/>
    <property type="match status" value="1"/>
</dbReference>
<keyword evidence="8" id="KW-1185">Reference proteome</keyword>
<comment type="caution">
    <text evidence="7">The sequence shown here is derived from an EMBL/GenBank/DDBJ whole genome shotgun (WGS) entry which is preliminary data.</text>
</comment>
<dbReference type="SUPFAM" id="SSF47384">
    <property type="entry name" value="Homodimeric domain of signal transducing histidine kinase"/>
    <property type="match status" value="1"/>
</dbReference>
<dbReference type="RefSeq" id="WP_192507417.1">
    <property type="nucleotide sequence ID" value="NZ_AQGV01000012.1"/>
</dbReference>
<gene>
    <name evidence="7" type="ORF">PAUR_a1606</name>
</gene>
<dbReference type="InterPro" id="IPR003594">
    <property type="entry name" value="HATPase_dom"/>
</dbReference>
<dbReference type="PANTHER" id="PTHR42878:SF15">
    <property type="entry name" value="BACTERIOPHYTOCHROME"/>
    <property type="match status" value="1"/>
</dbReference>